<dbReference type="Pfam" id="PF13602">
    <property type="entry name" value="ADH_zinc_N_2"/>
    <property type="match status" value="1"/>
</dbReference>
<dbReference type="STRING" id="1798228.SAMN05216574_11342"/>
<dbReference type="PANTHER" id="PTHR48106">
    <property type="entry name" value="QUINONE OXIDOREDUCTASE PIG3-RELATED"/>
    <property type="match status" value="1"/>
</dbReference>
<keyword evidence="1" id="KW-0521">NADP</keyword>
<dbReference type="Proteomes" id="UP000198589">
    <property type="component" value="Unassembled WGS sequence"/>
</dbReference>
<accession>A0A1I2IFL5</accession>
<dbReference type="SMART" id="SM00829">
    <property type="entry name" value="PKS_ER"/>
    <property type="match status" value="1"/>
</dbReference>
<dbReference type="SUPFAM" id="SSF50129">
    <property type="entry name" value="GroES-like"/>
    <property type="match status" value="1"/>
</dbReference>
<reference evidence="5" key="1">
    <citation type="submission" date="2016-10" db="EMBL/GenBank/DDBJ databases">
        <authorList>
            <person name="Varghese N."/>
            <person name="Submissions S."/>
        </authorList>
    </citation>
    <scope>NUCLEOTIDE SEQUENCE [LARGE SCALE GENOMIC DNA]</scope>
    <source>
        <strain evidence="5">DSM 46838</strain>
    </source>
</reference>
<dbReference type="Pfam" id="PF08240">
    <property type="entry name" value="ADH_N"/>
    <property type="match status" value="1"/>
</dbReference>
<evidence type="ECO:0000256" key="2">
    <source>
        <dbReference type="ARBA" id="ARBA00023002"/>
    </source>
</evidence>
<dbReference type="Gene3D" id="3.40.50.720">
    <property type="entry name" value="NAD(P)-binding Rossmann-like Domain"/>
    <property type="match status" value="1"/>
</dbReference>
<protein>
    <submittedName>
        <fullName evidence="4">NADPH:quinone reductase</fullName>
    </submittedName>
</protein>
<dbReference type="GO" id="GO:0016651">
    <property type="term" value="F:oxidoreductase activity, acting on NAD(P)H"/>
    <property type="evidence" value="ECO:0007669"/>
    <property type="project" value="TreeGrafter"/>
</dbReference>
<dbReference type="AlphaFoldDB" id="A0A1I2IFL5"/>
<dbReference type="RefSeq" id="WP_092201100.1">
    <property type="nucleotide sequence ID" value="NZ_FOND01000013.1"/>
</dbReference>
<evidence type="ECO:0000259" key="3">
    <source>
        <dbReference type="SMART" id="SM00829"/>
    </source>
</evidence>
<keyword evidence="5" id="KW-1185">Reference proteome</keyword>
<dbReference type="InterPro" id="IPR011032">
    <property type="entry name" value="GroES-like_sf"/>
</dbReference>
<evidence type="ECO:0000313" key="4">
    <source>
        <dbReference type="EMBL" id="SFF41149.1"/>
    </source>
</evidence>
<dbReference type="CDD" id="cd08267">
    <property type="entry name" value="MDR1"/>
    <property type="match status" value="1"/>
</dbReference>
<proteinExistence type="predicted"/>
<dbReference type="OrthoDB" id="3727682at2"/>
<sequence length="321" mass="34096">MRAAVRRRYGPPETVRVEDVPDPEPGAGELLVRVHASTVNRTDCACRSGTPSFMRLGLGLPHPRITVLGTEFAGVVDRTGPGVTRFAPGDRVFGYVEGRFGAHAEFLTVPEDASVAPVPDGVDLAAAAAATEGAHYALAFARVARIRAGQHVLVLGATGGIGSAAVQLLKAGGVRVTAAAREHPDVVLALGADDVIEAAAEDVPDDGRRYDAVLDAVGKSTFGRVRPLLQPSGVYVSSELGPKAQNIGLALLWPVMRGRHVRFPFPLHDQAMIRHLADLLADGRFRPLIDRRYPLEEVVEAYRYVESGRKTGNVVLDVGAG</sequence>
<dbReference type="EMBL" id="FOND01000013">
    <property type="protein sequence ID" value="SFF41149.1"/>
    <property type="molecule type" value="Genomic_DNA"/>
</dbReference>
<dbReference type="InterPro" id="IPR020843">
    <property type="entry name" value="ER"/>
</dbReference>
<keyword evidence="2" id="KW-0560">Oxidoreductase</keyword>
<dbReference type="SUPFAM" id="SSF51735">
    <property type="entry name" value="NAD(P)-binding Rossmann-fold domains"/>
    <property type="match status" value="1"/>
</dbReference>
<dbReference type="InterPro" id="IPR013154">
    <property type="entry name" value="ADH-like_N"/>
</dbReference>
<dbReference type="Gene3D" id="3.90.180.10">
    <property type="entry name" value="Medium-chain alcohol dehydrogenases, catalytic domain"/>
    <property type="match status" value="1"/>
</dbReference>
<evidence type="ECO:0000313" key="5">
    <source>
        <dbReference type="Proteomes" id="UP000198589"/>
    </source>
</evidence>
<gene>
    <name evidence="4" type="ORF">SAMN05216574_11342</name>
</gene>
<organism evidence="4 5">
    <name type="scientific">Blastococcus tunisiensis</name>
    <dbReference type="NCBI Taxonomy" id="1798228"/>
    <lineage>
        <taxon>Bacteria</taxon>
        <taxon>Bacillati</taxon>
        <taxon>Actinomycetota</taxon>
        <taxon>Actinomycetes</taxon>
        <taxon>Geodermatophilales</taxon>
        <taxon>Geodermatophilaceae</taxon>
        <taxon>Blastococcus</taxon>
    </lineage>
</organism>
<dbReference type="InterPro" id="IPR036291">
    <property type="entry name" value="NAD(P)-bd_dom_sf"/>
</dbReference>
<dbReference type="GO" id="GO:0070402">
    <property type="term" value="F:NADPH binding"/>
    <property type="evidence" value="ECO:0007669"/>
    <property type="project" value="TreeGrafter"/>
</dbReference>
<feature type="domain" description="Enoyl reductase (ER)" evidence="3">
    <location>
        <begin position="10"/>
        <end position="316"/>
    </location>
</feature>
<name>A0A1I2IFL5_9ACTN</name>
<evidence type="ECO:0000256" key="1">
    <source>
        <dbReference type="ARBA" id="ARBA00022857"/>
    </source>
</evidence>